<dbReference type="KEGG" id="aser:Asera_06140"/>
<keyword evidence="2" id="KW-1185">Reference proteome</keyword>
<dbReference type="AlphaFoldDB" id="A0A810KW07"/>
<evidence type="ECO:0008006" key="3">
    <source>
        <dbReference type="Google" id="ProtNLM"/>
    </source>
</evidence>
<protein>
    <recommendedName>
        <fullName evidence="3">NlpC/P60 family protein</fullName>
    </recommendedName>
</protein>
<sequence length="249" mass="28006">MRVLGIDVDTTRLRQWRDWLMPDAQPYLVPAGSAAGFGRTDEPNRLTPELRDTFELYDLSGRAVVWLTRRQARELPPAVRGAQPAAHRWPSRDESRTSARIVRYIEFGRRVSRHRNVSEATWRAAAGTLPNARALAGRFPAHSGPNCFGAVMAAAGVDGAERLWMQREPFESWLAERTARGGRDHELGTVLVWRSPDGLVQHAAVTLGDGWALHKPSQGWMSPTKVLRVEDVKLSSRAVGRHLHRHHIR</sequence>
<proteinExistence type="predicted"/>
<dbReference type="EMBL" id="AP023354">
    <property type="protein sequence ID" value="BCJ26506.1"/>
    <property type="molecule type" value="Genomic_DNA"/>
</dbReference>
<name>A0A810KW07_9ACTN</name>
<gene>
    <name evidence="1" type="ORF">Asera_06140</name>
</gene>
<evidence type="ECO:0000313" key="1">
    <source>
        <dbReference type="EMBL" id="BCJ26506.1"/>
    </source>
</evidence>
<dbReference type="Proteomes" id="UP000680750">
    <property type="component" value="Chromosome"/>
</dbReference>
<dbReference type="OrthoDB" id="61821at2"/>
<evidence type="ECO:0000313" key="2">
    <source>
        <dbReference type="Proteomes" id="UP000680750"/>
    </source>
</evidence>
<accession>A0A810KW07</accession>
<reference evidence="1" key="1">
    <citation type="submission" date="2020-08" db="EMBL/GenBank/DDBJ databases">
        <title>Whole genome shotgun sequence of Actinocatenispora sera NBRC 101916.</title>
        <authorList>
            <person name="Komaki H."/>
            <person name="Tamura T."/>
        </authorList>
    </citation>
    <scope>NUCLEOTIDE SEQUENCE</scope>
    <source>
        <strain evidence="1">NBRC 101916</strain>
    </source>
</reference>
<dbReference type="RefSeq" id="WP_030446970.1">
    <property type="nucleotide sequence ID" value="NZ_AP023354.1"/>
</dbReference>
<organism evidence="1 2">
    <name type="scientific">Actinocatenispora sera</name>
    <dbReference type="NCBI Taxonomy" id="390989"/>
    <lineage>
        <taxon>Bacteria</taxon>
        <taxon>Bacillati</taxon>
        <taxon>Actinomycetota</taxon>
        <taxon>Actinomycetes</taxon>
        <taxon>Micromonosporales</taxon>
        <taxon>Micromonosporaceae</taxon>
        <taxon>Actinocatenispora</taxon>
    </lineage>
</organism>